<accession>A0A2S8F2M8</accession>
<sequence>MKSSLRLLLHKSIVVLGLLSIATCTTLAGCSKPVAQQKELTPESKEELRAELKKRAAREQEGL</sequence>
<feature type="chain" id="PRO_5015777797" evidence="2">
    <location>
        <begin position="29"/>
        <end position="63"/>
    </location>
</feature>
<feature type="signal peptide" evidence="2">
    <location>
        <begin position="1"/>
        <end position="28"/>
    </location>
</feature>
<dbReference type="AlphaFoldDB" id="A0A2S8F2M8"/>
<dbReference type="Proteomes" id="UP000240009">
    <property type="component" value="Unassembled WGS sequence"/>
</dbReference>
<name>A0A2S8F2M8_9BACT</name>
<evidence type="ECO:0000313" key="4">
    <source>
        <dbReference type="Proteomes" id="UP000240009"/>
    </source>
</evidence>
<organism evidence="3 4">
    <name type="scientific">Blastopirellula marina</name>
    <dbReference type="NCBI Taxonomy" id="124"/>
    <lineage>
        <taxon>Bacteria</taxon>
        <taxon>Pseudomonadati</taxon>
        <taxon>Planctomycetota</taxon>
        <taxon>Planctomycetia</taxon>
        <taxon>Pirellulales</taxon>
        <taxon>Pirellulaceae</taxon>
        <taxon>Blastopirellula</taxon>
    </lineage>
</organism>
<feature type="compositionally biased region" description="Basic and acidic residues" evidence="1">
    <location>
        <begin position="40"/>
        <end position="63"/>
    </location>
</feature>
<dbReference type="PROSITE" id="PS51257">
    <property type="entry name" value="PROKAR_LIPOPROTEIN"/>
    <property type="match status" value="1"/>
</dbReference>
<protein>
    <submittedName>
        <fullName evidence="3">Uncharacterized protein</fullName>
    </submittedName>
</protein>
<dbReference type="EMBL" id="PUIA01000069">
    <property type="protein sequence ID" value="PQO26174.1"/>
    <property type="molecule type" value="Genomic_DNA"/>
</dbReference>
<proteinExistence type="predicted"/>
<comment type="caution">
    <text evidence="3">The sequence shown here is derived from an EMBL/GenBank/DDBJ whole genome shotgun (WGS) entry which is preliminary data.</text>
</comment>
<evidence type="ECO:0000256" key="1">
    <source>
        <dbReference type="SAM" id="MobiDB-lite"/>
    </source>
</evidence>
<evidence type="ECO:0000313" key="3">
    <source>
        <dbReference type="EMBL" id="PQO26174.1"/>
    </source>
</evidence>
<evidence type="ECO:0000256" key="2">
    <source>
        <dbReference type="SAM" id="SignalP"/>
    </source>
</evidence>
<keyword evidence="2" id="KW-0732">Signal</keyword>
<feature type="region of interest" description="Disordered" evidence="1">
    <location>
        <begin position="36"/>
        <end position="63"/>
    </location>
</feature>
<reference evidence="3 4" key="1">
    <citation type="submission" date="2018-02" db="EMBL/GenBank/DDBJ databases">
        <title>Comparative genomes isolates from brazilian mangrove.</title>
        <authorList>
            <person name="Araujo J.E."/>
            <person name="Taketani R.G."/>
            <person name="Silva M.C.P."/>
            <person name="Loureco M.V."/>
            <person name="Andreote F.D."/>
        </authorList>
    </citation>
    <scope>NUCLEOTIDE SEQUENCE [LARGE SCALE GENOMIC DNA]</scope>
    <source>
        <strain evidence="3 4">HEX-2 MGV</strain>
    </source>
</reference>
<dbReference type="RefSeq" id="WP_105358003.1">
    <property type="nucleotide sequence ID" value="NZ_PUIA01000069.1"/>
</dbReference>
<gene>
    <name evidence="3" type="ORF">C5Y96_22300</name>
</gene>